<dbReference type="PANTHER" id="PTHR41775:SF1">
    <property type="entry name" value="PEPTIDASE M6-LIKE DOMAIN-CONTAINING PROTEIN"/>
    <property type="match status" value="1"/>
</dbReference>
<dbReference type="InterPro" id="IPR012300">
    <property type="entry name" value="Pept_M6_InhA"/>
</dbReference>
<dbReference type="SUPFAM" id="SSF55486">
    <property type="entry name" value="Metalloproteases ('zincins'), catalytic domain"/>
    <property type="match status" value="1"/>
</dbReference>
<evidence type="ECO:0000313" key="5">
    <source>
        <dbReference type="EMBL" id="XCM82509.1"/>
    </source>
</evidence>
<proteinExistence type="predicted"/>
<evidence type="ECO:0000259" key="4">
    <source>
        <dbReference type="Pfam" id="PF20774"/>
    </source>
</evidence>
<dbReference type="PANTHER" id="PTHR41775">
    <property type="entry name" value="SECRETED PROTEIN-RELATED"/>
    <property type="match status" value="1"/>
</dbReference>
<dbReference type="RefSeq" id="WP_354643441.1">
    <property type="nucleotide sequence ID" value="NZ_CP159872.1"/>
</dbReference>
<dbReference type="NCBIfam" id="TIGR03296">
    <property type="entry name" value="M6dom_TIGR03296"/>
    <property type="match status" value="1"/>
</dbReference>
<dbReference type="EMBL" id="CP159872">
    <property type="protein sequence ID" value="XCM82509.1"/>
    <property type="molecule type" value="Genomic_DNA"/>
</dbReference>
<feature type="region of interest" description="Disordered" evidence="1">
    <location>
        <begin position="38"/>
        <end position="58"/>
    </location>
</feature>
<dbReference type="InterPro" id="IPR008757">
    <property type="entry name" value="Peptidase_M6-like_domain"/>
</dbReference>
<dbReference type="PIRSF" id="PIRSF007519">
    <property type="entry name" value="Protease_InhA"/>
    <property type="match status" value="1"/>
</dbReference>
<organism evidence="5">
    <name type="scientific">Kitasatospora camelliae</name>
    <dbReference type="NCBI Taxonomy" id="3156397"/>
    <lineage>
        <taxon>Bacteria</taxon>
        <taxon>Bacillati</taxon>
        <taxon>Actinomycetota</taxon>
        <taxon>Actinomycetes</taxon>
        <taxon>Kitasatosporales</taxon>
        <taxon>Streptomycetaceae</taxon>
        <taxon>Kitasatospora</taxon>
    </lineage>
</organism>
<protein>
    <submittedName>
        <fullName evidence="5">Immune inhibitor A domain-containing protein</fullName>
    </submittedName>
</protein>
<dbReference type="Pfam" id="PF20774">
    <property type="entry name" value="InhA-like_VEG"/>
    <property type="match status" value="1"/>
</dbReference>
<feature type="domain" description="Immune inhibitor A-like metallopeptidase VEG" evidence="4">
    <location>
        <begin position="615"/>
        <end position="777"/>
    </location>
</feature>
<dbReference type="InterPro" id="IPR048665">
    <property type="entry name" value="InhA-like_VEG"/>
</dbReference>
<dbReference type="KEGG" id="kcm:ABWK59_28145"/>
<evidence type="ECO:0000256" key="2">
    <source>
        <dbReference type="SAM" id="SignalP"/>
    </source>
</evidence>
<gene>
    <name evidence="5" type="ORF">ABWK59_28145</name>
</gene>
<name>A0AAU8K4V2_9ACTN</name>
<keyword evidence="2" id="KW-0732">Signal</keyword>
<dbReference type="Pfam" id="PF20773">
    <property type="entry name" value="InhA-like_MAM"/>
    <property type="match status" value="1"/>
</dbReference>
<accession>A0AAU8K4V2</accession>
<feature type="domain" description="Peptidase M6-like" evidence="3">
    <location>
        <begin position="94"/>
        <end position="405"/>
    </location>
</feature>
<feature type="chain" id="PRO_5043425956" evidence="2">
    <location>
        <begin position="27"/>
        <end position="787"/>
    </location>
</feature>
<dbReference type="GO" id="GO:0008233">
    <property type="term" value="F:peptidase activity"/>
    <property type="evidence" value="ECO:0007669"/>
    <property type="project" value="InterPro"/>
</dbReference>
<feature type="signal peptide" evidence="2">
    <location>
        <begin position="1"/>
        <end position="26"/>
    </location>
</feature>
<dbReference type="GO" id="GO:0006508">
    <property type="term" value="P:proteolysis"/>
    <property type="evidence" value="ECO:0007669"/>
    <property type="project" value="InterPro"/>
</dbReference>
<dbReference type="Pfam" id="PF05547">
    <property type="entry name" value="Peptidase_M6"/>
    <property type="match status" value="1"/>
</dbReference>
<evidence type="ECO:0000259" key="3">
    <source>
        <dbReference type="Pfam" id="PF05547"/>
    </source>
</evidence>
<feature type="region of interest" description="Disordered" evidence="1">
    <location>
        <begin position="118"/>
        <end position="144"/>
    </location>
</feature>
<dbReference type="AlphaFoldDB" id="A0AAU8K4V2"/>
<sequence>MRKLSLTLAVALAAGAIAATALPATAAPVKPPVAPALAADQGAEGREAPQPQLAPQERERLSLRTQALAQLNKGAVAKTSDGRAPAKVRIGHDYVQLARQRTDRVFVILAQFGDQVDSTTEYNGQPRYGGTPGPQHNRIPKPDRSDTHTYWKPDFDRASYQQMFFDATPGANSVRNFYRTQSSGRYDIEGTVSDWVTLPWNEARYGSNKGPQGGGAWTQAQEFVRDATKAWYDGELAKGRAAADVRAELARYDVSDRYDFDKDGDFDEPDGYLDNVIVVHAGVDETWGGGAQGADALWAHRSWTFPDPSGRTGPEGNRIGGAPVGDTGLYVYDYLQAGENSGVGLFSHEFGHNLGLPDLYPTSGGDNSVNFWSLMSSASYLGKGRNSTGEYPGDLDAWSKLQLGWLNYDEAQAATRSSHALGVSGYNTDQAQAVLVHLPDGTTTTTLADPFEGARQWWSDTGDNMDASLRRTVDLTGRTSSAAIEAAAWYDIEQDYDFLAVEASEDGGRTWKPLHGTVDGAPIGDTPALTPGLSGTSGAFRQLRIPLDAYLGKQVQVRFHVTSDGNTHGKGVLVDAVKVTADGAELVRDGAEGAAEGWTAVGFTVITGKDAVKHHPRAYLVENRRYVGYGEFLRTGPYNFGYTGVEGKANVIDTYPYQEGVLIWLWDTGYGDNNTKDHPGAGLILPVDAHPQAVRFKDGTVTNGRSQSYDATFSRQPTTAFTLHKAGVATRIGSEPAVPVFNDRTGVYTDPAIPQLGVAVPNTNTRIEVVRESQGGRLTTVKVGPAA</sequence>
<evidence type="ECO:0000256" key="1">
    <source>
        <dbReference type="SAM" id="MobiDB-lite"/>
    </source>
</evidence>
<reference evidence="5" key="1">
    <citation type="submission" date="2024-06" db="EMBL/GenBank/DDBJ databases">
        <title>The genome sequences of Kitasatospora sp. strain HUAS MG31.</title>
        <authorList>
            <person name="Mo P."/>
        </authorList>
    </citation>
    <scope>NUCLEOTIDE SEQUENCE</scope>
    <source>
        <strain evidence="5">HUAS MG31</strain>
    </source>
</reference>